<dbReference type="PANTHER" id="PTHR28014:SF1">
    <property type="entry name" value="NEGATIVE REGULATOR OF RAS-CAMP PATHWAY"/>
    <property type="match status" value="1"/>
</dbReference>
<evidence type="ECO:0000313" key="5">
    <source>
        <dbReference type="Proteomes" id="UP001322138"/>
    </source>
</evidence>
<evidence type="ECO:0000259" key="3">
    <source>
        <dbReference type="Pfam" id="PF11702"/>
    </source>
</evidence>
<feature type="domain" description="Nitrogen regulatory protein areA GATA-like" evidence="2">
    <location>
        <begin position="31"/>
        <end position="58"/>
    </location>
</feature>
<organism evidence="4 5">
    <name type="scientific">Podospora bellae-mahoneyi</name>
    <dbReference type="NCBI Taxonomy" id="2093777"/>
    <lineage>
        <taxon>Eukaryota</taxon>
        <taxon>Fungi</taxon>
        <taxon>Dikarya</taxon>
        <taxon>Ascomycota</taxon>
        <taxon>Pezizomycotina</taxon>
        <taxon>Sordariomycetes</taxon>
        <taxon>Sordariomycetidae</taxon>
        <taxon>Sordariales</taxon>
        <taxon>Podosporaceae</taxon>
        <taxon>Podospora</taxon>
    </lineage>
</organism>
<feature type="compositionally biased region" description="Low complexity" evidence="1">
    <location>
        <begin position="277"/>
        <end position="287"/>
    </location>
</feature>
<reference evidence="4 5" key="1">
    <citation type="journal article" date="2023" name="bioRxiv">
        <title>High-quality genome assemblies of four members of thePodospora anserinaspecies complex.</title>
        <authorList>
            <person name="Ament-Velasquez S.L."/>
            <person name="Vogan A.A."/>
            <person name="Wallerman O."/>
            <person name="Hartmann F."/>
            <person name="Gautier V."/>
            <person name="Silar P."/>
            <person name="Giraud T."/>
            <person name="Johannesson H."/>
        </authorList>
    </citation>
    <scope>NUCLEOTIDE SEQUENCE [LARGE SCALE GENOMIC DNA]</scope>
    <source>
        <strain evidence="4 5">CBS 112042</strain>
    </source>
</reference>
<protein>
    <recommendedName>
        <fullName evidence="6">Nitrogen regulatory protein areA GATA-like domain-containing protein</fullName>
    </recommendedName>
</protein>
<feature type="compositionally biased region" description="Polar residues" evidence="1">
    <location>
        <begin position="217"/>
        <end position="230"/>
    </location>
</feature>
<evidence type="ECO:0000256" key="1">
    <source>
        <dbReference type="SAM" id="MobiDB-lite"/>
    </source>
</evidence>
<dbReference type="Pfam" id="PF11702">
    <property type="entry name" value="DUF3295"/>
    <property type="match status" value="1"/>
</dbReference>
<feature type="region of interest" description="Disordered" evidence="1">
    <location>
        <begin position="172"/>
        <end position="264"/>
    </location>
</feature>
<feature type="compositionally biased region" description="Low complexity" evidence="1">
    <location>
        <begin position="205"/>
        <end position="216"/>
    </location>
</feature>
<dbReference type="EMBL" id="JAFFGZ010000006">
    <property type="protein sequence ID" value="KAK4643634.1"/>
    <property type="molecule type" value="Genomic_DNA"/>
</dbReference>
<name>A0ABR0FKK4_9PEZI</name>
<feature type="region of interest" description="Disordered" evidence="1">
    <location>
        <begin position="73"/>
        <end position="92"/>
    </location>
</feature>
<evidence type="ECO:0000313" key="4">
    <source>
        <dbReference type="EMBL" id="KAK4643634.1"/>
    </source>
</evidence>
<dbReference type="GeneID" id="87898404"/>
<feature type="compositionally biased region" description="Basic and acidic residues" evidence="1">
    <location>
        <begin position="381"/>
        <end position="390"/>
    </location>
</feature>
<dbReference type="Proteomes" id="UP001322138">
    <property type="component" value="Unassembled WGS sequence"/>
</dbReference>
<dbReference type="InterPro" id="IPR013860">
    <property type="entry name" value="AreA_GATA"/>
</dbReference>
<sequence>MPQSLEIPVLTVDANAIHKVDTAKPENLFSMWTVFARCRDSVAHGRRLENLSWRLWNRETFCCENGEVLVSSSATSQPRDIQYPRGASDEELPQLSASVDSVADEEAVDLSSEQAPLDIVRPRILRQDSCASSRSRGRERHITSDELEKMVVQIMDGKAPLQPIEYTLPASIEEKPSCPPDSEHSGSTTDESPQTSEHNTPHSLPSEPENTPEEPTMQTIVTRGFSTSQLPACRITSPAASPASHNDAIPLPTEAPAPKFVQPKKQAARFALGGSGSCSSGSDNSYSPEKVEIRKQVPAKSKMFQLGVASSDEDGSLKVPEVLNRAPSVMNAHKKTASFNNEVVTQTFESSAISDSESEYLDESAIDDDEDDWEEDESAEESGKSSMEDKIHFKRVDSTANLTSRRSLLTLALAGNSGLSRAQKYSNIASQSTSAIPRTRAALNGPSVVASPNDSDDAPLMMKNRGPSRGPPMRPITEIPRSQAQPINTMAMGMHHQAAFSPRTTRRNMLATELTESLRRNLLHERSQKTSTANAVLKRRHTSHDVANLKQYPQRPYMKKDNETNNRVWDDQVFDKNAFIGYHAQGW</sequence>
<accession>A0ABR0FKK4</accession>
<feature type="domain" description="DUF3295" evidence="3">
    <location>
        <begin position="90"/>
        <end position="587"/>
    </location>
</feature>
<dbReference type="InterPro" id="IPR021711">
    <property type="entry name" value="DUF3295"/>
</dbReference>
<comment type="caution">
    <text evidence="4">The sequence shown here is derived from an EMBL/GenBank/DDBJ whole genome shotgun (WGS) entry which is preliminary data.</text>
</comment>
<feature type="region of interest" description="Disordered" evidence="1">
    <location>
        <begin position="350"/>
        <end position="390"/>
    </location>
</feature>
<evidence type="ECO:0000259" key="2">
    <source>
        <dbReference type="Pfam" id="PF08550"/>
    </source>
</evidence>
<feature type="region of interest" description="Disordered" evidence="1">
    <location>
        <begin position="271"/>
        <end position="290"/>
    </location>
</feature>
<keyword evidence="5" id="KW-1185">Reference proteome</keyword>
<evidence type="ECO:0008006" key="6">
    <source>
        <dbReference type="Google" id="ProtNLM"/>
    </source>
</evidence>
<gene>
    <name evidence="4" type="ORF">QC761_406470</name>
</gene>
<feature type="compositionally biased region" description="Polar residues" evidence="1">
    <location>
        <begin position="185"/>
        <end position="203"/>
    </location>
</feature>
<dbReference type="PANTHER" id="PTHR28014">
    <property type="entry name" value="NEGATIVE REGULATOR OF RAS-CAMP PATHWAY"/>
    <property type="match status" value="1"/>
</dbReference>
<dbReference type="InterPro" id="IPR053043">
    <property type="entry name" value="Ras-cAMP_regulatory"/>
</dbReference>
<dbReference type="Pfam" id="PF08550">
    <property type="entry name" value="GATA_AreA"/>
    <property type="match status" value="1"/>
</dbReference>
<proteinExistence type="predicted"/>
<feature type="compositionally biased region" description="Basic and acidic residues" evidence="1">
    <location>
        <begin position="172"/>
        <end position="184"/>
    </location>
</feature>
<dbReference type="RefSeq" id="XP_062732610.1">
    <property type="nucleotide sequence ID" value="XM_062878922.1"/>
</dbReference>
<feature type="compositionally biased region" description="Acidic residues" evidence="1">
    <location>
        <begin position="356"/>
        <end position="380"/>
    </location>
</feature>